<dbReference type="Pfam" id="PF24568">
    <property type="entry name" value="CC_PcsB"/>
    <property type="match status" value="1"/>
</dbReference>
<proteinExistence type="predicted"/>
<dbReference type="PROSITE" id="PS50911">
    <property type="entry name" value="CHAP"/>
    <property type="match status" value="1"/>
</dbReference>
<dbReference type="SUPFAM" id="SSF54001">
    <property type="entry name" value="Cysteine proteinases"/>
    <property type="match status" value="1"/>
</dbReference>
<dbReference type="OrthoDB" id="2409959at2"/>
<dbReference type="PATRIC" id="fig|1291734.4.peg.55"/>
<reference evidence="4 5" key="1">
    <citation type="journal article" date="2015" name="Genome Announc.">
        <title>Expanding the biotechnology potential of lactobacilli through comparative genomics of 213 strains and associated genera.</title>
        <authorList>
            <person name="Sun Z."/>
            <person name="Harris H.M."/>
            <person name="McCann A."/>
            <person name="Guo C."/>
            <person name="Argimon S."/>
            <person name="Zhang W."/>
            <person name="Yang X."/>
            <person name="Jeffery I.B."/>
            <person name="Cooney J.C."/>
            <person name="Kagawa T.F."/>
            <person name="Liu W."/>
            <person name="Song Y."/>
            <person name="Salvetti E."/>
            <person name="Wrobel A."/>
            <person name="Rasinkangas P."/>
            <person name="Parkhill J."/>
            <person name="Rea M.C."/>
            <person name="O'Sullivan O."/>
            <person name="Ritari J."/>
            <person name="Douillard F.P."/>
            <person name="Paul Ross R."/>
            <person name="Yang R."/>
            <person name="Briner A.E."/>
            <person name="Felis G.E."/>
            <person name="de Vos W.M."/>
            <person name="Barrangou R."/>
            <person name="Klaenhammer T.R."/>
            <person name="Caufield P.W."/>
            <person name="Cui Y."/>
            <person name="Zhang H."/>
            <person name="O'Toole P.W."/>
        </authorList>
    </citation>
    <scope>NUCLEOTIDE SEQUENCE [LARGE SCALE GENOMIC DNA]</scope>
    <source>
        <strain evidence="4 5">JCM 17158</strain>
    </source>
</reference>
<dbReference type="Gene3D" id="3.90.1720.10">
    <property type="entry name" value="endopeptidase domain like (from Nostoc punctiforme)"/>
    <property type="match status" value="1"/>
</dbReference>
<dbReference type="RefSeq" id="WP_054723415.1">
    <property type="nucleotide sequence ID" value="NZ_AZDJ01000030.1"/>
</dbReference>
<dbReference type="Proteomes" id="UP000051804">
    <property type="component" value="Unassembled WGS sequence"/>
</dbReference>
<dbReference type="EMBL" id="AZDJ01000030">
    <property type="protein sequence ID" value="KRK70871.1"/>
    <property type="molecule type" value="Genomic_DNA"/>
</dbReference>
<evidence type="ECO:0000256" key="2">
    <source>
        <dbReference type="SAM" id="SignalP"/>
    </source>
</evidence>
<keyword evidence="1 2" id="KW-0732">Signal</keyword>
<feature type="domain" description="Peptidase C51" evidence="3">
    <location>
        <begin position="239"/>
        <end position="367"/>
    </location>
</feature>
<dbReference type="Gene3D" id="6.10.250.3150">
    <property type="match status" value="1"/>
</dbReference>
<dbReference type="InterPro" id="IPR038765">
    <property type="entry name" value="Papain-like_cys_pep_sf"/>
</dbReference>
<dbReference type="InterPro" id="IPR009148">
    <property type="entry name" value="PcsB-like"/>
</dbReference>
<feature type="signal peptide" evidence="2">
    <location>
        <begin position="1"/>
        <end position="21"/>
    </location>
</feature>
<dbReference type="InterPro" id="IPR057309">
    <property type="entry name" value="PcsB_CC"/>
</dbReference>
<evidence type="ECO:0000256" key="1">
    <source>
        <dbReference type="ARBA" id="ARBA00022729"/>
    </source>
</evidence>
<protein>
    <submittedName>
        <fullName evidence="4">Surface antigen</fullName>
    </submittedName>
</protein>
<evidence type="ECO:0000313" key="4">
    <source>
        <dbReference type="EMBL" id="KRK70871.1"/>
    </source>
</evidence>
<comment type="caution">
    <text evidence="4">The sequence shown here is derived from an EMBL/GenBank/DDBJ whole genome shotgun (WGS) entry which is preliminary data.</text>
</comment>
<dbReference type="STRING" id="1291734.FD02_GL000052"/>
<organism evidence="4 5">
    <name type="scientific">Lacticaseibacillus nasuensis JCM 17158</name>
    <dbReference type="NCBI Taxonomy" id="1291734"/>
    <lineage>
        <taxon>Bacteria</taxon>
        <taxon>Bacillati</taxon>
        <taxon>Bacillota</taxon>
        <taxon>Bacilli</taxon>
        <taxon>Lactobacillales</taxon>
        <taxon>Lactobacillaceae</taxon>
        <taxon>Lacticaseibacillus</taxon>
    </lineage>
</organism>
<dbReference type="AlphaFoldDB" id="A0A0R1JVP3"/>
<dbReference type="Pfam" id="PF05257">
    <property type="entry name" value="CHAP"/>
    <property type="match status" value="1"/>
</dbReference>
<sequence>MNKLTKIVTVAIAAATIGATGTSFLPVTATTKTDISATQTSTQKLLAQLKTANAEVIKLDDQITAKNTAITDTTTEIASTQTKITGLKASVAKSKKELAARTNTMREQLKSLQKKAGDSVTGNAYVDFLLKAKNLSDALGRVKTVNGLSKANAEAVKEIKDTKIQLGKQKKTLEATKAKQVAAKNTLVADKAKLVKLKSTAKAKQTALNKKINANKSKLKALQATFAKQQAAAKAAKLTKTSTTTSGNHKNHTGEGNTYPWGQCTWYVKQVAPWVGNYWGNGTQWSSSAAAEGFTVNHTPAVGAVVVFHGGQSVGSWTADPTYGHVAYVTAVNGNSITIQQGGMGFSSPAGPNTETIGNASSYDYIHK</sequence>
<evidence type="ECO:0000313" key="5">
    <source>
        <dbReference type="Proteomes" id="UP000051804"/>
    </source>
</evidence>
<evidence type="ECO:0000259" key="3">
    <source>
        <dbReference type="PROSITE" id="PS50911"/>
    </source>
</evidence>
<dbReference type="PRINTS" id="PR01852">
    <property type="entry name" value="SIBAPROTEIN"/>
</dbReference>
<dbReference type="InterPro" id="IPR007921">
    <property type="entry name" value="CHAP_dom"/>
</dbReference>
<keyword evidence="5" id="KW-1185">Reference proteome</keyword>
<accession>A0A0R1JVP3</accession>
<gene>
    <name evidence="4" type="ORF">FD02_GL000052</name>
</gene>
<feature type="chain" id="PRO_5038771945" evidence="2">
    <location>
        <begin position="22"/>
        <end position="368"/>
    </location>
</feature>
<name>A0A0R1JVP3_9LACO</name>